<evidence type="ECO:0000256" key="7">
    <source>
        <dbReference type="PROSITE-ProRule" id="PRU00042"/>
    </source>
</evidence>
<dbReference type="InterPro" id="IPR011333">
    <property type="entry name" value="SKP1/BTB/POZ_sf"/>
</dbReference>
<sequence length="501" mass="55230">MKMDSSSHATQLLLHLNNQRGCGFLCDVVVVVENSLFYAHKNVLAACSGYFRPLVATEDLIHLDQVGVTATVFQQILNFMYTGDILSSLFEENNLKEVLAVANCLKLRDLAFLCRSKLGNGTKPVPKACRAEGLEKTGEVLRKLHSPVIQPHVLETSQENQAPDLNLRTSIAEEEEAASLHWDGKPSCGTASEFAENPGQGCGSEGASQHHKRTVAQSSMPAFSSLNAERPESKEAKRTCPKPKPILGLPENGLIMDIGQSQLFCPCTYNLGVPMRNGVIRCPVQLKEVHTTSTCSHCDYSKPEGKLPDHTSVLGSAGLRDGTSGCTRSKHRLEDLEGDDLYLCIQCGRDFPNSMQLEAHLKAGMSPSNQGNVGDSLSARVPRLAGSGSECQTNLFIHSSVVRQRQSEAESPDGTKRFYACWICGRAFTQRGTLNRHVRTHLGVKPYSCPECGMKFTRQYRVSEHLRVHGLRRAFQCERCGEKFKVLHQLTEHKKVHGNMT</sequence>
<evidence type="ECO:0000256" key="8">
    <source>
        <dbReference type="SAM" id="MobiDB-lite"/>
    </source>
</evidence>
<keyword evidence="4 7" id="KW-0863">Zinc-finger</keyword>
<dbReference type="Ensembl" id="ENSLACT00000004145.1">
    <property type="protein sequence ID" value="ENSLACP00000004109.1"/>
    <property type="gene ID" value="ENSLACG00000003652.1"/>
</dbReference>
<evidence type="ECO:0008006" key="13">
    <source>
        <dbReference type="Google" id="ProtNLM"/>
    </source>
</evidence>
<feature type="compositionally biased region" description="Polar residues" evidence="8">
    <location>
        <begin position="215"/>
        <end position="227"/>
    </location>
</feature>
<dbReference type="Gene3D" id="3.30.160.60">
    <property type="entry name" value="Classic Zinc Finger"/>
    <property type="match status" value="3"/>
</dbReference>
<evidence type="ECO:0000259" key="9">
    <source>
        <dbReference type="PROSITE" id="PS50097"/>
    </source>
</evidence>
<dbReference type="PANTHER" id="PTHR24394:SF44">
    <property type="entry name" value="ZINC FINGER PROTEIN 271-LIKE"/>
    <property type="match status" value="1"/>
</dbReference>
<dbReference type="OMA" id="RNTHCAT"/>
<evidence type="ECO:0000256" key="5">
    <source>
        <dbReference type="ARBA" id="ARBA00022833"/>
    </source>
</evidence>
<dbReference type="Pfam" id="PF00096">
    <property type="entry name" value="zf-C2H2"/>
    <property type="match status" value="3"/>
</dbReference>
<dbReference type="Pfam" id="PF00651">
    <property type="entry name" value="BTB"/>
    <property type="match status" value="1"/>
</dbReference>
<evidence type="ECO:0000256" key="6">
    <source>
        <dbReference type="ARBA" id="ARBA00023242"/>
    </source>
</evidence>
<name>H3A388_LATCH</name>
<dbReference type="GeneTree" id="ENSGT00940000159978"/>
<dbReference type="SMART" id="SM00225">
    <property type="entry name" value="BTB"/>
    <property type="match status" value="1"/>
</dbReference>
<feature type="region of interest" description="Disordered" evidence="8">
    <location>
        <begin position="189"/>
        <end position="245"/>
    </location>
</feature>
<gene>
    <name evidence="11" type="primary">LOC102351478</name>
</gene>
<evidence type="ECO:0000256" key="1">
    <source>
        <dbReference type="ARBA" id="ARBA00004123"/>
    </source>
</evidence>
<keyword evidence="12" id="KW-1185">Reference proteome</keyword>
<accession>H3A388</accession>
<dbReference type="STRING" id="7897.ENSLACP00000004109"/>
<dbReference type="EMBL" id="AFYH01254584">
    <property type="status" value="NOT_ANNOTATED_CDS"/>
    <property type="molecule type" value="Genomic_DNA"/>
</dbReference>
<organism evidence="11 12">
    <name type="scientific">Latimeria chalumnae</name>
    <name type="common">Coelacanth</name>
    <dbReference type="NCBI Taxonomy" id="7897"/>
    <lineage>
        <taxon>Eukaryota</taxon>
        <taxon>Metazoa</taxon>
        <taxon>Chordata</taxon>
        <taxon>Craniata</taxon>
        <taxon>Vertebrata</taxon>
        <taxon>Euteleostomi</taxon>
        <taxon>Coelacanthiformes</taxon>
        <taxon>Coelacanthidae</taxon>
        <taxon>Latimeria</taxon>
    </lineage>
</organism>
<dbReference type="eggNOG" id="KOG1721">
    <property type="taxonomic scope" value="Eukaryota"/>
</dbReference>
<dbReference type="SUPFAM" id="SSF57667">
    <property type="entry name" value="beta-beta-alpha zinc fingers"/>
    <property type="match status" value="2"/>
</dbReference>
<evidence type="ECO:0000256" key="3">
    <source>
        <dbReference type="ARBA" id="ARBA00022737"/>
    </source>
</evidence>
<dbReference type="InterPro" id="IPR000210">
    <property type="entry name" value="BTB/POZ_dom"/>
</dbReference>
<dbReference type="GO" id="GO:0005634">
    <property type="term" value="C:nucleus"/>
    <property type="evidence" value="ECO:0007669"/>
    <property type="project" value="UniProtKB-SubCell"/>
</dbReference>
<comment type="subcellular location">
    <subcellularLocation>
        <location evidence="1">Nucleus</location>
    </subcellularLocation>
</comment>
<dbReference type="SUPFAM" id="SSF54695">
    <property type="entry name" value="POZ domain"/>
    <property type="match status" value="1"/>
</dbReference>
<dbReference type="PANTHER" id="PTHR24394">
    <property type="entry name" value="ZINC FINGER PROTEIN"/>
    <property type="match status" value="1"/>
</dbReference>
<feature type="domain" description="BTB" evidence="9">
    <location>
        <begin position="26"/>
        <end position="89"/>
    </location>
</feature>
<feature type="domain" description="C2H2-type" evidence="10">
    <location>
        <begin position="342"/>
        <end position="370"/>
    </location>
</feature>
<dbReference type="SMART" id="SM00355">
    <property type="entry name" value="ZnF_C2H2"/>
    <property type="match status" value="4"/>
</dbReference>
<dbReference type="PROSITE" id="PS50157">
    <property type="entry name" value="ZINC_FINGER_C2H2_2"/>
    <property type="match status" value="4"/>
</dbReference>
<dbReference type="InterPro" id="IPR013087">
    <property type="entry name" value="Znf_C2H2_type"/>
</dbReference>
<evidence type="ECO:0000256" key="2">
    <source>
        <dbReference type="ARBA" id="ARBA00022723"/>
    </source>
</evidence>
<keyword evidence="3" id="KW-0677">Repeat</keyword>
<dbReference type="GO" id="GO:0000981">
    <property type="term" value="F:DNA-binding transcription factor activity, RNA polymerase II-specific"/>
    <property type="evidence" value="ECO:0007669"/>
    <property type="project" value="TreeGrafter"/>
</dbReference>
<evidence type="ECO:0000313" key="11">
    <source>
        <dbReference type="Ensembl" id="ENSLACP00000004109.1"/>
    </source>
</evidence>
<protein>
    <recommendedName>
        <fullName evidence="13">Zinc finger and BTB domain containing 48</fullName>
    </recommendedName>
</protein>
<reference evidence="12" key="1">
    <citation type="submission" date="2011-08" db="EMBL/GenBank/DDBJ databases">
        <title>The draft genome of Latimeria chalumnae.</title>
        <authorList>
            <person name="Di Palma F."/>
            <person name="Alfoldi J."/>
            <person name="Johnson J."/>
            <person name="Berlin A."/>
            <person name="Gnerre S."/>
            <person name="Jaffe D."/>
            <person name="MacCallum I."/>
            <person name="Young S."/>
            <person name="Walker B.J."/>
            <person name="Lander E."/>
            <person name="Lindblad-Toh K."/>
        </authorList>
    </citation>
    <scope>NUCLEOTIDE SEQUENCE [LARGE SCALE GENOMIC DNA]</scope>
    <source>
        <strain evidence="12">Wild caught</strain>
    </source>
</reference>
<evidence type="ECO:0000259" key="10">
    <source>
        <dbReference type="PROSITE" id="PS50157"/>
    </source>
</evidence>
<feature type="domain" description="C2H2-type" evidence="10">
    <location>
        <begin position="447"/>
        <end position="474"/>
    </location>
</feature>
<dbReference type="Bgee" id="ENSLACG00000003652">
    <property type="expression patterns" value="Expressed in chordate pharynx and 2 other cell types or tissues"/>
</dbReference>
<dbReference type="HOGENOM" id="CLU_015352_2_0_1"/>
<dbReference type="FunFam" id="3.30.160.60:FF:002343">
    <property type="entry name" value="Zinc finger protein 33A"/>
    <property type="match status" value="1"/>
</dbReference>
<keyword evidence="2" id="KW-0479">Metal-binding</keyword>
<reference evidence="11" key="3">
    <citation type="submission" date="2025-09" db="UniProtKB">
        <authorList>
            <consortium name="Ensembl"/>
        </authorList>
    </citation>
    <scope>IDENTIFICATION</scope>
</reference>
<dbReference type="CDD" id="cd18216">
    <property type="entry name" value="BTB_POZ_ZBTB29-like"/>
    <property type="match status" value="1"/>
</dbReference>
<dbReference type="FunFam" id="3.30.160.60:FF:000340">
    <property type="entry name" value="zinc finger protein 473 isoform X1"/>
    <property type="match status" value="1"/>
</dbReference>
<dbReference type="Proteomes" id="UP000008672">
    <property type="component" value="Unassembled WGS sequence"/>
</dbReference>
<evidence type="ECO:0000313" key="12">
    <source>
        <dbReference type="Proteomes" id="UP000008672"/>
    </source>
</evidence>
<feature type="domain" description="C2H2-type" evidence="10">
    <location>
        <begin position="419"/>
        <end position="446"/>
    </location>
</feature>
<dbReference type="PROSITE" id="PS00028">
    <property type="entry name" value="ZINC_FINGER_C2H2_1"/>
    <property type="match status" value="3"/>
</dbReference>
<dbReference type="Gene3D" id="3.30.710.10">
    <property type="entry name" value="Potassium Channel Kv1.1, Chain A"/>
    <property type="match status" value="1"/>
</dbReference>
<keyword evidence="5" id="KW-0862">Zinc</keyword>
<dbReference type="InParanoid" id="H3A388"/>
<dbReference type="PROSITE" id="PS50097">
    <property type="entry name" value="BTB"/>
    <property type="match status" value="1"/>
</dbReference>
<proteinExistence type="predicted"/>
<keyword evidence="6" id="KW-0539">Nucleus</keyword>
<evidence type="ECO:0000256" key="4">
    <source>
        <dbReference type="ARBA" id="ARBA00022771"/>
    </source>
</evidence>
<dbReference type="GO" id="GO:0008270">
    <property type="term" value="F:zinc ion binding"/>
    <property type="evidence" value="ECO:0007669"/>
    <property type="project" value="UniProtKB-KW"/>
</dbReference>
<feature type="domain" description="C2H2-type" evidence="10">
    <location>
        <begin position="475"/>
        <end position="501"/>
    </location>
</feature>
<dbReference type="InterPro" id="IPR036236">
    <property type="entry name" value="Znf_C2H2_sf"/>
</dbReference>
<reference evidence="11" key="2">
    <citation type="submission" date="2025-08" db="UniProtKB">
        <authorList>
            <consortium name="Ensembl"/>
        </authorList>
    </citation>
    <scope>IDENTIFICATION</scope>
</reference>
<dbReference type="AlphaFoldDB" id="H3A388"/>
<feature type="compositionally biased region" description="Basic and acidic residues" evidence="8">
    <location>
        <begin position="229"/>
        <end position="238"/>
    </location>
</feature>